<comment type="cofactor">
    <cofactor evidence="7">
        <name>Mg(2+)</name>
        <dbReference type="ChEBI" id="CHEBI:18420"/>
    </cofactor>
    <text evidence="7">Binds 1 Mg(2+) ion per subunit.</text>
</comment>
<dbReference type="GO" id="GO:0008652">
    <property type="term" value="P:amino acid biosynthetic process"/>
    <property type="evidence" value="ECO:0007669"/>
    <property type="project" value="UniProtKB-KW"/>
</dbReference>
<feature type="binding site" evidence="7">
    <location>
        <position position="156"/>
    </location>
    <ligand>
        <name>substrate</name>
    </ligand>
</feature>
<dbReference type="PRINTS" id="PR01100">
    <property type="entry name" value="SHIKIMTKNASE"/>
</dbReference>
<keyword evidence="7" id="KW-0963">Cytoplasm</keyword>
<keyword evidence="7" id="KW-0460">Magnesium</keyword>
<dbReference type="EC" id="2.7.1.71" evidence="7"/>
<dbReference type="EMBL" id="DSVL01000346">
    <property type="protein sequence ID" value="HFH30073.1"/>
    <property type="molecule type" value="Genomic_DNA"/>
</dbReference>
<evidence type="ECO:0000256" key="4">
    <source>
        <dbReference type="ARBA" id="ARBA00022777"/>
    </source>
</evidence>
<dbReference type="GO" id="GO:0005524">
    <property type="term" value="F:ATP binding"/>
    <property type="evidence" value="ECO:0007669"/>
    <property type="project" value="UniProtKB-UniRule"/>
</dbReference>
<dbReference type="PANTHER" id="PTHR21087:SF16">
    <property type="entry name" value="SHIKIMATE KINASE 1, CHLOROPLASTIC"/>
    <property type="match status" value="1"/>
</dbReference>
<dbReference type="GO" id="GO:0009073">
    <property type="term" value="P:aromatic amino acid family biosynthetic process"/>
    <property type="evidence" value="ECO:0007669"/>
    <property type="project" value="UniProtKB-KW"/>
</dbReference>
<evidence type="ECO:0000256" key="5">
    <source>
        <dbReference type="ARBA" id="ARBA00022840"/>
    </source>
</evidence>
<comment type="caution">
    <text evidence="7">Lacks conserved residue(s) required for the propagation of feature annotation.</text>
</comment>
<dbReference type="UniPathway" id="UPA00053">
    <property type="reaction ID" value="UER00088"/>
</dbReference>
<gene>
    <name evidence="7" type="primary">aroK</name>
    <name evidence="8" type="ORF">ENS59_11305</name>
</gene>
<feature type="binding site" evidence="7">
    <location>
        <position position="62"/>
    </location>
    <ligand>
        <name>substrate</name>
    </ligand>
</feature>
<comment type="subunit">
    <text evidence="7">Monomer.</text>
</comment>
<dbReference type="Pfam" id="PF01202">
    <property type="entry name" value="SKI"/>
    <property type="match status" value="1"/>
</dbReference>
<comment type="subcellular location">
    <subcellularLocation>
        <location evidence="7">Cytoplasm</location>
    </subcellularLocation>
</comment>
<comment type="caution">
    <text evidence="8">The sequence shown here is derived from an EMBL/GenBank/DDBJ whole genome shotgun (WGS) entry which is preliminary data.</text>
</comment>
<reference evidence="8" key="1">
    <citation type="journal article" date="2020" name="mSystems">
        <title>Genome- and Community-Level Interaction Insights into Carbon Utilization and Element Cycling Functions of Hydrothermarchaeota in Hydrothermal Sediment.</title>
        <authorList>
            <person name="Zhou Z."/>
            <person name="Liu Y."/>
            <person name="Xu W."/>
            <person name="Pan J."/>
            <person name="Luo Z.H."/>
            <person name="Li M."/>
        </authorList>
    </citation>
    <scope>NUCLEOTIDE SEQUENCE [LARGE SCALE GENOMIC DNA]</scope>
    <source>
        <strain evidence="8">SpSt-503</strain>
    </source>
</reference>
<accession>A0A7C3EAA6</accession>
<protein>
    <recommendedName>
        <fullName evidence="7">Shikimate kinase</fullName>
        <shortName evidence="7">SK</shortName>
        <ecNumber evidence="7">2.7.1.71</ecNumber>
    </recommendedName>
</protein>
<evidence type="ECO:0000256" key="3">
    <source>
        <dbReference type="ARBA" id="ARBA00022741"/>
    </source>
</evidence>
<dbReference type="GO" id="GO:0000287">
    <property type="term" value="F:magnesium ion binding"/>
    <property type="evidence" value="ECO:0007669"/>
    <property type="project" value="UniProtKB-UniRule"/>
</dbReference>
<sequence>MERNLIPSLLILVGPKHSGKTSTGKALASLVSGIFIDLDDEIARESGKSPRELFRQGEQIFREAELEATKAILEFIKMKQLAENKKPFIIATGGGIVDNGEAMALLQKAGTIIYLELPAQTAWKRILHSAERTGDLPPFLKTEDPEKTHRSLHERRALLYKDMADLIIDAEQEPPEARAREILNQITDKMP</sequence>
<dbReference type="HAMAP" id="MF_00109">
    <property type="entry name" value="Shikimate_kinase"/>
    <property type="match status" value="1"/>
</dbReference>
<feature type="binding site" evidence="7">
    <location>
        <position position="132"/>
    </location>
    <ligand>
        <name>ATP</name>
        <dbReference type="ChEBI" id="CHEBI:30616"/>
    </ligand>
</feature>
<evidence type="ECO:0000256" key="2">
    <source>
        <dbReference type="ARBA" id="ARBA00022679"/>
    </source>
</evidence>
<dbReference type="InterPro" id="IPR027417">
    <property type="entry name" value="P-loop_NTPase"/>
</dbReference>
<evidence type="ECO:0000256" key="7">
    <source>
        <dbReference type="HAMAP-Rule" id="MF_00109"/>
    </source>
</evidence>
<evidence type="ECO:0000256" key="6">
    <source>
        <dbReference type="ARBA" id="ARBA00023141"/>
    </source>
</evidence>
<dbReference type="PANTHER" id="PTHR21087">
    <property type="entry name" value="SHIKIMATE KINASE"/>
    <property type="match status" value="1"/>
</dbReference>
<keyword evidence="7" id="KW-0479">Metal-binding</keyword>
<keyword evidence="3 7" id="KW-0547">Nucleotide-binding</keyword>
<proteinExistence type="inferred from homology"/>
<dbReference type="CDD" id="cd00464">
    <property type="entry name" value="SK"/>
    <property type="match status" value="1"/>
</dbReference>
<comment type="pathway">
    <text evidence="7">Metabolic intermediate biosynthesis; chorismate biosynthesis; chorismate from D-erythrose 4-phosphate and phosphoenolpyruvate: step 5/7.</text>
</comment>
<name>A0A7C3EAA6_9SPIR</name>
<dbReference type="GO" id="GO:0004765">
    <property type="term" value="F:shikimate kinase activity"/>
    <property type="evidence" value="ECO:0007669"/>
    <property type="project" value="UniProtKB-UniRule"/>
</dbReference>
<evidence type="ECO:0000313" key="8">
    <source>
        <dbReference type="EMBL" id="HFH30073.1"/>
    </source>
</evidence>
<feature type="binding site" evidence="7">
    <location>
        <position position="21"/>
    </location>
    <ligand>
        <name>Mg(2+)</name>
        <dbReference type="ChEBI" id="CHEBI:18420"/>
    </ligand>
</feature>
<evidence type="ECO:0000256" key="1">
    <source>
        <dbReference type="ARBA" id="ARBA00022605"/>
    </source>
</evidence>
<keyword evidence="5 7" id="KW-0067">ATP-binding</keyword>
<organism evidence="8">
    <name type="scientific">Gracilinema caldarium</name>
    <dbReference type="NCBI Taxonomy" id="215591"/>
    <lineage>
        <taxon>Bacteria</taxon>
        <taxon>Pseudomonadati</taxon>
        <taxon>Spirochaetota</taxon>
        <taxon>Spirochaetia</taxon>
        <taxon>Spirochaetales</taxon>
        <taxon>Breznakiellaceae</taxon>
        <taxon>Gracilinema</taxon>
    </lineage>
</organism>
<keyword evidence="2 7" id="KW-0808">Transferase</keyword>
<keyword evidence="4 7" id="KW-0418">Kinase</keyword>
<dbReference type="GO" id="GO:0005829">
    <property type="term" value="C:cytosol"/>
    <property type="evidence" value="ECO:0007669"/>
    <property type="project" value="TreeGrafter"/>
</dbReference>
<keyword evidence="6 7" id="KW-0057">Aromatic amino acid biosynthesis</keyword>
<feature type="binding site" evidence="7">
    <location>
        <begin position="17"/>
        <end position="22"/>
    </location>
    <ligand>
        <name>ATP</name>
        <dbReference type="ChEBI" id="CHEBI:30616"/>
    </ligand>
</feature>
<dbReference type="AlphaFoldDB" id="A0A7C3EAA6"/>
<comment type="similarity">
    <text evidence="7">Belongs to the shikimate kinase family.</text>
</comment>
<dbReference type="SUPFAM" id="SSF52540">
    <property type="entry name" value="P-loop containing nucleoside triphosphate hydrolases"/>
    <property type="match status" value="1"/>
</dbReference>
<feature type="binding site" evidence="7">
    <location>
        <position position="39"/>
    </location>
    <ligand>
        <name>substrate</name>
    </ligand>
</feature>
<dbReference type="InterPro" id="IPR000623">
    <property type="entry name" value="Shikimate_kinase/TSH1"/>
</dbReference>
<dbReference type="InterPro" id="IPR031322">
    <property type="entry name" value="Shikimate/glucono_kinase"/>
</dbReference>
<feature type="binding site" evidence="7">
    <location>
        <position position="94"/>
    </location>
    <ligand>
        <name>substrate</name>
    </ligand>
</feature>
<dbReference type="Gene3D" id="3.40.50.300">
    <property type="entry name" value="P-loop containing nucleotide triphosphate hydrolases"/>
    <property type="match status" value="1"/>
</dbReference>
<dbReference type="GO" id="GO:0009423">
    <property type="term" value="P:chorismate biosynthetic process"/>
    <property type="evidence" value="ECO:0007669"/>
    <property type="project" value="UniProtKB-UniRule"/>
</dbReference>
<keyword evidence="1 7" id="KW-0028">Amino-acid biosynthesis</keyword>
<comment type="function">
    <text evidence="7">Catalyzes the specific phosphorylation of the 3-hydroxyl group of shikimic acid using ATP as a cosubstrate.</text>
</comment>
<comment type="catalytic activity">
    <reaction evidence="7">
        <text>shikimate + ATP = 3-phosphoshikimate + ADP + H(+)</text>
        <dbReference type="Rhea" id="RHEA:13121"/>
        <dbReference type="ChEBI" id="CHEBI:15378"/>
        <dbReference type="ChEBI" id="CHEBI:30616"/>
        <dbReference type="ChEBI" id="CHEBI:36208"/>
        <dbReference type="ChEBI" id="CHEBI:145989"/>
        <dbReference type="ChEBI" id="CHEBI:456216"/>
        <dbReference type="EC" id="2.7.1.71"/>
    </reaction>
</comment>